<sequence length="156" mass="17442">MGPAPFRFEPSGGDAVEGPAFSLPFKLLATVIVGGCAFWLAQLWSVGALGSARTGGLGWFLAGIALMGWTWFHIMISRTRIDRQGLHQRWIWDKHMALDDLAFGKLIRVRGLDWLIAPRLYVRTLVGKFAVFYAATPQLIAEFERLVAELKQARKL</sequence>
<protein>
    <submittedName>
        <fullName evidence="2">Uncharacterized protein</fullName>
    </submittedName>
</protein>
<dbReference type="AlphaFoldDB" id="A0A561CCV4"/>
<organism evidence="2 3">
    <name type="scientific">Variovorax beijingensis</name>
    <dbReference type="NCBI Taxonomy" id="2496117"/>
    <lineage>
        <taxon>Bacteria</taxon>
        <taxon>Pseudomonadati</taxon>
        <taxon>Pseudomonadota</taxon>
        <taxon>Betaproteobacteria</taxon>
        <taxon>Burkholderiales</taxon>
        <taxon>Comamonadaceae</taxon>
        <taxon>Variovorax</taxon>
    </lineage>
</organism>
<reference evidence="2 3" key="1">
    <citation type="submission" date="2019-06" db="EMBL/GenBank/DDBJ databases">
        <title>Sorghum-associated microbial communities from plants grown in Nebraska, USA.</title>
        <authorList>
            <person name="Schachtman D."/>
        </authorList>
    </citation>
    <scope>NUCLEOTIDE SEQUENCE [LARGE SCALE GENOMIC DNA]</scope>
    <source>
        <strain evidence="2 3">T529</strain>
    </source>
</reference>
<feature type="transmembrane region" description="Helical" evidence="1">
    <location>
        <begin position="27"/>
        <end position="45"/>
    </location>
</feature>
<keyword evidence="1" id="KW-1133">Transmembrane helix</keyword>
<dbReference type="RefSeq" id="WP_145741722.1">
    <property type="nucleotide sequence ID" value="NZ_VIVL01000002.1"/>
</dbReference>
<dbReference type="OrthoDB" id="8703931at2"/>
<dbReference type="EMBL" id="VIVL01000002">
    <property type="protein sequence ID" value="TWD89011.1"/>
    <property type="molecule type" value="Genomic_DNA"/>
</dbReference>
<proteinExistence type="predicted"/>
<name>A0A561CCV4_9BURK</name>
<feature type="transmembrane region" description="Helical" evidence="1">
    <location>
        <begin position="57"/>
        <end position="76"/>
    </location>
</feature>
<accession>A0A561CCV4</accession>
<evidence type="ECO:0000313" key="3">
    <source>
        <dbReference type="Proteomes" id="UP000319722"/>
    </source>
</evidence>
<evidence type="ECO:0000256" key="1">
    <source>
        <dbReference type="SAM" id="Phobius"/>
    </source>
</evidence>
<evidence type="ECO:0000313" key="2">
    <source>
        <dbReference type="EMBL" id="TWD89011.1"/>
    </source>
</evidence>
<gene>
    <name evidence="2" type="ORF">FB547_102717</name>
</gene>
<keyword evidence="1" id="KW-0812">Transmembrane</keyword>
<keyword evidence="1" id="KW-0472">Membrane</keyword>
<dbReference type="Proteomes" id="UP000319722">
    <property type="component" value="Unassembled WGS sequence"/>
</dbReference>
<comment type="caution">
    <text evidence="2">The sequence shown here is derived from an EMBL/GenBank/DDBJ whole genome shotgun (WGS) entry which is preliminary data.</text>
</comment>